<proteinExistence type="predicted"/>
<organism evidence="1 2">
    <name type="scientific">Tropicimonas aquimaris</name>
    <dbReference type="NCBI Taxonomy" id="914152"/>
    <lineage>
        <taxon>Bacteria</taxon>
        <taxon>Pseudomonadati</taxon>
        <taxon>Pseudomonadota</taxon>
        <taxon>Alphaproteobacteria</taxon>
        <taxon>Rhodobacterales</taxon>
        <taxon>Roseobacteraceae</taxon>
        <taxon>Tropicimonas</taxon>
    </lineage>
</organism>
<evidence type="ECO:0008006" key="3">
    <source>
        <dbReference type="Google" id="ProtNLM"/>
    </source>
</evidence>
<dbReference type="RefSeq" id="WP_386074609.1">
    <property type="nucleotide sequence ID" value="NZ_JBHTJT010000013.1"/>
</dbReference>
<evidence type="ECO:0000313" key="1">
    <source>
        <dbReference type="EMBL" id="MFD0980292.1"/>
    </source>
</evidence>
<protein>
    <recommendedName>
        <fullName evidence="3">Glycosyltransferase family 1 protein</fullName>
    </recommendedName>
</protein>
<evidence type="ECO:0000313" key="2">
    <source>
        <dbReference type="Proteomes" id="UP001597108"/>
    </source>
</evidence>
<keyword evidence="2" id="KW-1185">Reference proteome</keyword>
<sequence>MARIVLSVTNVAPYPQGGGHWWVFAQWALGLMRLDCEVWWMEAVPHLDQLPQEHIDTHLARMKALGIGTRTLLVDALGPEQGLWIPKETNTHWFEEFATSADLLLNFNYKIGDSLLAPFGRTALIDIDPGLLQFWIANAQISLPRHDHYFSTGETVGTPRARFPDCGLVWNRIRPAVDTESWTPKFIPESRRVSTISGWWGGGGKGEWIADGKGTLFENNKRVNFIRYADLPGRVPQTLELALAVGAKDLAAARRMPDSSGAVIDEILPYVDDLTDLKFMAGRGWNLVLASEVAGSPDAYRSYIQTSQAEFSCAKPSCMYFENAWVSDRTLCYLASGKPAIVQNTGPSSYLPDNEGMLRFSSPEEALEALYAVEQRYRQHCDAARALAESQFDAKKISELVLRACGL</sequence>
<dbReference type="Proteomes" id="UP001597108">
    <property type="component" value="Unassembled WGS sequence"/>
</dbReference>
<gene>
    <name evidence="1" type="ORF">ACFQ2S_11580</name>
</gene>
<accession>A0ABW3IQ88</accession>
<name>A0ABW3IQ88_9RHOB</name>
<reference evidence="2" key="1">
    <citation type="journal article" date="2019" name="Int. J. Syst. Evol. Microbiol.">
        <title>The Global Catalogue of Microorganisms (GCM) 10K type strain sequencing project: providing services to taxonomists for standard genome sequencing and annotation.</title>
        <authorList>
            <consortium name="The Broad Institute Genomics Platform"/>
            <consortium name="The Broad Institute Genome Sequencing Center for Infectious Disease"/>
            <person name="Wu L."/>
            <person name="Ma J."/>
        </authorList>
    </citation>
    <scope>NUCLEOTIDE SEQUENCE [LARGE SCALE GENOMIC DNA]</scope>
    <source>
        <strain evidence="2">CCUG 60524</strain>
    </source>
</reference>
<dbReference type="EMBL" id="JBHTJT010000013">
    <property type="protein sequence ID" value="MFD0980292.1"/>
    <property type="molecule type" value="Genomic_DNA"/>
</dbReference>
<comment type="caution">
    <text evidence="1">The sequence shown here is derived from an EMBL/GenBank/DDBJ whole genome shotgun (WGS) entry which is preliminary data.</text>
</comment>